<reference evidence="3" key="1">
    <citation type="submission" date="2018-11" db="EMBL/GenBank/DDBJ databases">
        <authorList>
            <consortium name="Pathogen Informatics"/>
        </authorList>
    </citation>
    <scope>NUCLEOTIDE SEQUENCE</scope>
</reference>
<evidence type="ECO:0000313" key="3">
    <source>
        <dbReference type="EMBL" id="VEL09327.1"/>
    </source>
</evidence>
<dbReference type="PANTHER" id="PTHR22594:SF34">
    <property type="entry name" value="ASPARAGINE--TRNA LIGASE, MITOCHONDRIAL-RELATED"/>
    <property type="match status" value="1"/>
</dbReference>
<keyword evidence="1" id="KW-0648">Protein biosynthesis</keyword>
<evidence type="ECO:0000313" key="4">
    <source>
        <dbReference type="Proteomes" id="UP000784294"/>
    </source>
</evidence>
<dbReference type="EMBL" id="CAAALY010006056">
    <property type="protein sequence ID" value="VEL09327.1"/>
    <property type="molecule type" value="Genomic_DNA"/>
</dbReference>
<evidence type="ECO:0008006" key="5">
    <source>
        <dbReference type="Google" id="ProtNLM"/>
    </source>
</evidence>
<gene>
    <name evidence="3" type="ORF">PXEA_LOCUS2767</name>
</gene>
<proteinExistence type="predicted"/>
<protein>
    <recommendedName>
        <fullName evidence="5">OB domain-containing protein</fullName>
    </recommendedName>
</protein>
<dbReference type="GO" id="GO:0005739">
    <property type="term" value="C:mitochondrion"/>
    <property type="evidence" value="ECO:0007669"/>
    <property type="project" value="TreeGrafter"/>
</dbReference>
<comment type="caution">
    <text evidence="3">The sequence shown here is derived from an EMBL/GenBank/DDBJ whole genome shotgun (WGS) entry which is preliminary data.</text>
</comment>
<dbReference type="Gene3D" id="2.40.50.140">
    <property type="entry name" value="Nucleic acid-binding proteins"/>
    <property type="match status" value="1"/>
</dbReference>
<sequence length="295" mass="32324">MNSLMSRYSTPILFTSCGSFARKNNFFHPSRVASSRKRLPESREIRQVRDIIEADFVTLGWVRGIRKHKSKVFLDISDGSSSKKLQVVCSPDLVPKGISIGSAISATGCLVACASRASKASSHINETISEELTHSTRLYELVASRLCVFEEAHLQADLSISDSLEVDIRLDDKSTHKTASLSTFPGPLAAAPSSSTSPSQSASALSSISSSLPPLDIRKWGAQIVTSGLTDTSILPGLGLLRSHQALPFRHRLDPFAAMLRLRARTKDCVHQVMRRRGYLEVYNRVNCASQTSFF</sequence>
<name>A0A448WDV4_9PLAT</name>
<dbReference type="Proteomes" id="UP000784294">
    <property type="component" value="Unassembled WGS sequence"/>
</dbReference>
<dbReference type="InterPro" id="IPR012340">
    <property type="entry name" value="NA-bd_OB-fold"/>
</dbReference>
<accession>A0A448WDV4</accession>
<organism evidence="3 4">
    <name type="scientific">Protopolystoma xenopodis</name>
    <dbReference type="NCBI Taxonomy" id="117903"/>
    <lineage>
        <taxon>Eukaryota</taxon>
        <taxon>Metazoa</taxon>
        <taxon>Spiralia</taxon>
        <taxon>Lophotrochozoa</taxon>
        <taxon>Platyhelminthes</taxon>
        <taxon>Monogenea</taxon>
        <taxon>Polyopisthocotylea</taxon>
        <taxon>Polystomatidea</taxon>
        <taxon>Polystomatidae</taxon>
        <taxon>Protopolystoma</taxon>
    </lineage>
</organism>
<dbReference type="GO" id="GO:0005524">
    <property type="term" value="F:ATP binding"/>
    <property type="evidence" value="ECO:0007669"/>
    <property type="project" value="UniProtKB-KW"/>
</dbReference>
<keyword evidence="2" id="KW-0030">Aminoacyl-tRNA synthetase</keyword>
<keyword evidence="2" id="KW-0436">Ligase</keyword>
<dbReference type="OrthoDB" id="1931232at2759"/>
<dbReference type="PANTHER" id="PTHR22594">
    <property type="entry name" value="ASPARTYL/LYSYL-TRNA SYNTHETASE"/>
    <property type="match status" value="1"/>
</dbReference>
<dbReference type="AlphaFoldDB" id="A0A448WDV4"/>
<dbReference type="SUPFAM" id="SSF50249">
    <property type="entry name" value="Nucleic acid-binding proteins"/>
    <property type="match status" value="1"/>
</dbReference>
<dbReference type="GO" id="GO:0006421">
    <property type="term" value="P:asparaginyl-tRNA aminoacylation"/>
    <property type="evidence" value="ECO:0007669"/>
    <property type="project" value="TreeGrafter"/>
</dbReference>
<keyword evidence="4" id="KW-1185">Reference proteome</keyword>
<evidence type="ECO:0000256" key="1">
    <source>
        <dbReference type="ARBA" id="ARBA00022917"/>
    </source>
</evidence>
<dbReference type="GO" id="GO:0004816">
    <property type="term" value="F:asparagine-tRNA ligase activity"/>
    <property type="evidence" value="ECO:0007669"/>
    <property type="project" value="TreeGrafter"/>
</dbReference>
<evidence type="ECO:0000256" key="2">
    <source>
        <dbReference type="ARBA" id="ARBA00023146"/>
    </source>
</evidence>